<feature type="coiled-coil region" evidence="2">
    <location>
        <begin position="64"/>
        <end position="182"/>
    </location>
</feature>
<name>A0A6M0RCA5_9CLOT</name>
<feature type="coiled-coil region" evidence="2">
    <location>
        <begin position="844"/>
        <end position="890"/>
    </location>
</feature>
<protein>
    <submittedName>
        <fullName evidence="4">Phage tail tape measure protein</fullName>
    </submittedName>
</protein>
<keyword evidence="2" id="KW-0175">Coiled coil</keyword>
<dbReference type="SUPFAM" id="SSF57997">
    <property type="entry name" value="Tropomyosin"/>
    <property type="match status" value="1"/>
</dbReference>
<sequence>MADIGSLVVRIAMDNSNFQQGIQNINRSMKLIQSEFKNATAGLKDHGKGLDGLKAKQKMLSSSIEAQSGKLIKYKDKIKESENALKNNEIAHIKLSEKVDNARKAYEDSAKSLGKNAKETKELKAKYEELNKQYSDSEEKLRSNVKAIDNWNIKANYAETKLKNMKNELSKTSKEVAKQESNWNKLSKKLNSVGKQFETIGKKMYSIGKEMTTKISAPIVALGAGSAKAAISFESSFAGVKKTVNGTKEQFAKLEKGITDMSKKLPTSANEISHVAESAGQLGIQTDNILGFTKTIIDLGEATNLAGEEGASQLAKFANITQMSQKDFDRLGSTIVDLGNNLATTEADIVAMGMRLAGAGHQVGMTEAQIMGLSGALSSVGIEAEAGGSAMSKVIVQMQLAAETGGQSLNDFAKVSGMTAEQFKKSFKQDASGALISFIKGLSSCESKGTSAIKVLDDMGITEVRMRDALLRAAGAGDLFNKSIDIGTKAWQENTALTNEANQRYATTESKLKIVKNQIVDVGRIIGSNLLPIVREVATKIAELTERFSKLSPTVQQSIIKFAALLAVIGPIIQIGGKMVTAFRKVSRALGIVSEAIAVVKTGAAASTPVVAGLAKVFALLNWKIVAIGAAIGAVIYAGKKLHKHFSQASIQQQKFGNDISTTTKKALGEYEKLDKKVGQSLMNMRVKNSKITKDMAKDITGNFNKMSDQIIAANKKKYDKDYNTLKKFMSKNSGLRAEEEKEVLQNIKKKQKFEENIIKNGQKRINEIMQNAANNNRKISEEEWHEINTIKENMSQDAIRVMSNSEREQKSLLERQKRNAGTLSAEQAAEVVKNSANQRDKVIKEAEKQYDETVQTIQRQRDEEHTISKDKAEKLIAAAEHQKEVTVNKAKGQHTEIVGEAQKQAKEHVNEINWETGEVKSKWQAMVSNASSKAHEMKENTIKAFNEKKKAVSNKMTEIKTSIYNKWNEIINYFSKLPSKLRAKGSEMFESMKNGISSKLSSIQNKCSEIGRAIINAFKDIPKQALQIGHDIMNGLKQGLMNKIEEVKAAAGKVAEAASSKIKTALDIHSPSRVTRAYGQYTTEGLAIGILDNLSLVEEAVDLTTKTLLKLERNPDIKAKVNVSDQDISKVVNYILSWGDNSEKTYRQFVGSVNKMNISEIEETKKQLDRLYKDRKRNVEDTLRLVKKGSSKKLELEKANIDKQIAYYRNLQRNTKYKNAKKTYANQIARLQEYKKQVQLISKANTEKQIAELERSKSALEDYYELANRMLTDRKELVQDTLKEETSIFKDNINMYNEAIKLLSINTKDLTQNLINQQAIVNVQNKKIKELEKRYSKLLTTFGATAEETVKIRKELEESKIALVNYTNAVEEAQEAIYKHQIDTINNFTNKIKNVLQERYSKELKLQEDKINKELGNLNKWKDESIKRINDVYNAKIKALNDELKAEDKAEQDRAELKKINDLKQAITFEHNEFNKVELQKELNRSIAERNKRLHREDIENKKNTLEQKRQNEINSINNLYEANKANLEKQLSDTKKFYDEKLRITNLQAEAEKIIIDNNQQEIVDLMKSYDKDYEAAGKTLGEKFADGMKEKINPVLNMIQNIEDRIKTIRTQEIQKAINTAKYSPISSVGSSSINTSMTTNSKSIVNHNSITFNSPKELAPSEIRRQTETTLRNLAFLV</sequence>
<comment type="caution">
    <text evidence="4">The sequence shown here is derived from an EMBL/GenBank/DDBJ whole genome shotgun (WGS) entry which is preliminary data.</text>
</comment>
<feature type="coiled-coil region" evidence="2">
    <location>
        <begin position="1493"/>
        <end position="1524"/>
    </location>
</feature>
<keyword evidence="1" id="KW-1188">Viral release from host cell</keyword>
<dbReference type="RefSeq" id="WP_163249843.1">
    <property type="nucleotide sequence ID" value="NZ_SXDP01000016.1"/>
</dbReference>
<dbReference type="Pfam" id="PF10145">
    <property type="entry name" value="PhageMin_Tail"/>
    <property type="match status" value="1"/>
</dbReference>
<reference evidence="4 5" key="1">
    <citation type="submission" date="2019-04" db="EMBL/GenBank/DDBJ databases">
        <title>Genome sequencing of Clostridium botulinum Groups I-IV and Clostridium butyricum.</title>
        <authorList>
            <person name="Brunt J."/>
            <person name="Van Vliet A.H.M."/>
            <person name="Stringer S.C."/>
            <person name="Carter A.T."/>
            <person name="Peck M.W."/>
        </authorList>
    </citation>
    <scope>NUCLEOTIDE SEQUENCE [LARGE SCALE GENOMIC DNA]</scope>
    <source>
        <strain evidence="4 5">IFR 18/094</strain>
    </source>
</reference>
<evidence type="ECO:0000313" key="5">
    <source>
        <dbReference type="Proteomes" id="UP000473885"/>
    </source>
</evidence>
<evidence type="ECO:0000259" key="3">
    <source>
        <dbReference type="Pfam" id="PF10145"/>
    </source>
</evidence>
<feature type="domain" description="Phage tail tape measure protein" evidence="3">
    <location>
        <begin position="257"/>
        <end position="446"/>
    </location>
</feature>
<evidence type="ECO:0000256" key="1">
    <source>
        <dbReference type="ARBA" id="ARBA00022612"/>
    </source>
</evidence>
<dbReference type="Gene3D" id="1.20.120.20">
    <property type="entry name" value="Apolipoprotein"/>
    <property type="match status" value="1"/>
</dbReference>
<dbReference type="EMBL" id="SXDP01000016">
    <property type="protein sequence ID" value="NEZ47925.1"/>
    <property type="molecule type" value="Genomic_DNA"/>
</dbReference>
<evidence type="ECO:0000313" key="4">
    <source>
        <dbReference type="EMBL" id="NEZ47925.1"/>
    </source>
</evidence>
<evidence type="ECO:0000256" key="2">
    <source>
        <dbReference type="SAM" id="Coils"/>
    </source>
</evidence>
<organism evidence="4 5">
    <name type="scientific">Clostridium niameyense</name>
    <dbReference type="NCBI Taxonomy" id="1622073"/>
    <lineage>
        <taxon>Bacteria</taxon>
        <taxon>Bacillati</taxon>
        <taxon>Bacillota</taxon>
        <taxon>Clostridia</taxon>
        <taxon>Eubacteriales</taxon>
        <taxon>Clostridiaceae</taxon>
        <taxon>Clostridium</taxon>
    </lineage>
</organism>
<dbReference type="PANTHER" id="PTHR37813:SF1">
    <property type="entry name" value="FELS-2 PROPHAGE PROTEIN"/>
    <property type="match status" value="1"/>
</dbReference>
<keyword evidence="5" id="KW-1185">Reference proteome</keyword>
<gene>
    <name evidence="4" type="ORF">FDF74_12110</name>
</gene>
<feature type="coiled-coil region" evidence="2">
    <location>
        <begin position="1218"/>
        <end position="1271"/>
    </location>
</feature>
<accession>A0A6M0RCA5</accession>
<dbReference type="InterPro" id="IPR010090">
    <property type="entry name" value="Phage_tape_meas"/>
</dbReference>
<dbReference type="PANTHER" id="PTHR37813">
    <property type="entry name" value="FELS-2 PROPHAGE PROTEIN"/>
    <property type="match status" value="1"/>
</dbReference>
<dbReference type="Proteomes" id="UP000473885">
    <property type="component" value="Unassembled WGS sequence"/>
</dbReference>
<feature type="coiled-coil region" evidence="2">
    <location>
        <begin position="1405"/>
        <end position="1461"/>
    </location>
</feature>
<proteinExistence type="predicted"/>
<feature type="coiled-coil region" evidence="2">
    <location>
        <begin position="1315"/>
        <end position="1377"/>
    </location>
</feature>
<dbReference type="NCBIfam" id="TIGR01760">
    <property type="entry name" value="tape_meas_TP901"/>
    <property type="match status" value="1"/>
</dbReference>